<dbReference type="AlphaFoldDB" id="A0A5D2AV78"/>
<dbReference type="InterPro" id="IPR009080">
    <property type="entry name" value="tRNAsynth_Ia_anticodon-bd"/>
</dbReference>
<accession>A0A5D2AV78</accession>
<evidence type="ECO:0008006" key="3">
    <source>
        <dbReference type="Google" id="ProtNLM"/>
    </source>
</evidence>
<keyword evidence="2" id="KW-1185">Reference proteome</keyword>
<dbReference type="GO" id="GO:0004817">
    <property type="term" value="F:cysteine-tRNA ligase activity"/>
    <property type="evidence" value="ECO:0007669"/>
    <property type="project" value="TreeGrafter"/>
</dbReference>
<dbReference type="Gene3D" id="1.20.120.1910">
    <property type="entry name" value="Cysteine-tRNA ligase, C-terminal anti-codon recognition domain"/>
    <property type="match status" value="1"/>
</dbReference>
<reference evidence="1 2" key="1">
    <citation type="submission" date="2019-06" db="EMBL/GenBank/DDBJ databases">
        <title>WGS assembly of Gossypium darwinii.</title>
        <authorList>
            <person name="Chen Z.J."/>
            <person name="Sreedasyam A."/>
            <person name="Ando A."/>
            <person name="Song Q."/>
            <person name="De L."/>
            <person name="Hulse-Kemp A."/>
            <person name="Ding M."/>
            <person name="Ye W."/>
            <person name="Kirkbride R."/>
            <person name="Jenkins J."/>
            <person name="Plott C."/>
            <person name="Lovell J."/>
            <person name="Lin Y.-M."/>
            <person name="Vaughn R."/>
            <person name="Liu B."/>
            <person name="Li W."/>
            <person name="Simpson S."/>
            <person name="Scheffler B."/>
            <person name="Saski C."/>
            <person name="Grover C."/>
            <person name="Hu G."/>
            <person name="Conover J."/>
            <person name="Carlson J."/>
            <person name="Shu S."/>
            <person name="Boston L."/>
            <person name="Williams M."/>
            <person name="Peterson D."/>
            <person name="Mcgee K."/>
            <person name="Jones D."/>
            <person name="Wendel J."/>
            <person name="Stelly D."/>
            <person name="Grimwood J."/>
            <person name="Schmutz J."/>
        </authorList>
    </citation>
    <scope>NUCLEOTIDE SEQUENCE [LARGE SCALE GENOMIC DNA]</scope>
    <source>
        <strain evidence="1">1808015.09</strain>
    </source>
</reference>
<dbReference type="PANTHER" id="PTHR10890">
    <property type="entry name" value="CYSTEINYL-TRNA SYNTHETASE"/>
    <property type="match status" value="1"/>
</dbReference>
<dbReference type="GO" id="GO:0006423">
    <property type="term" value="P:cysteinyl-tRNA aminoacylation"/>
    <property type="evidence" value="ECO:0007669"/>
    <property type="project" value="TreeGrafter"/>
</dbReference>
<proteinExistence type="predicted"/>
<dbReference type="SUPFAM" id="SSF47323">
    <property type="entry name" value="Anticodon-binding domain of a subclass of class I aminoacyl-tRNA synthetases"/>
    <property type="match status" value="1"/>
</dbReference>
<protein>
    <recommendedName>
        <fullName evidence="3">tRNA synthetases class I catalytic domain-containing protein</fullName>
    </recommendedName>
</protein>
<dbReference type="InterPro" id="IPR024909">
    <property type="entry name" value="Cys-tRNA/MSH_ligase"/>
</dbReference>
<evidence type="ECO:0000313" key="2">
    <source>
        <dbReference type="Proteomes" id="UP000323506"/>
    </source>
</evidence>
<dbReference type="GO" id="GO:0005737">
    <property type="term" value="C:cytoplasm"/>
    <property type="evidence" value="ECO:0007669"/>
    <property type="project" value="TreeGrafter"/>
</dbReference>
<sequence length="221" mass="25564">MIGCTMGMLLITMRRCQNLWITQRYHPLALRSFLINAHYRSPLNYSVVQLEGALDAIFYIYQTLKDCQDALLQLQEEIPNDGKPARTTPDTNECISKLRNEFQVKMSDDLSTSLILTGAFLEALKLVNNLLTMLKKKQQKQQRLLVIQSLKKEIEKEVTKVLDVLGLQPPCSYNEVLLQLKEKALTRAGLVEDDVIRLINERFEVRRNKDFLKSDQMRAHL</sequence>
<gene>
    <name evidence="1" type="ORF">ES288_D11G312700v1</name>
</gene>
<name>A0A5D2AV78_GOSDA</name>
<dbReference type="EMBL" id="CM017711">
    <property type="protein sequence ID" value="TYG47122.1"/>
    <property type="molecule type" value="Genomic_DNA"/>
</dbReference>
<dbReference type="PANTHER" id="PTHR10890:SF26">
    <property type="entry name" value="CYSTEINE--TRNA LIGASE 1, CYTOPLASMIC-RELATED"/>
    <property type="match status" value="1"/>
</dbReference>
<organism evidence="1 2">
    <name type="scientific">Gossypium darwinii</name>
    <name type="common">Darwin's cotton</name>
    <name type="synonym">Gossypium barbadense var. darwinii</name>
    <dbReference type="NCBI Taxonomy" id="34276"/>
    <lineage>
        <taxon>Eukaryota</taxon>
        <taxon>Viridiplantae</taxon>
        <taxon>Streptophyta</taxon>
        <taxon>Embryophyta</taxon>
        <taxon>Tracheophyta</taxon>
        <taxon>Spermatophyta</taxon>
        <taxon>Magnoliopsida</taxon>
        <taxon>eudicotyledons</taxon>
        <taxon>Gunneridae</taxon>
        <taxon>Pentapetalae</taxon>
        <taxon>rosids</taxon>
        <taxon>malvids</taxon>
        <taxon>Malvales</taxon>
        <taxon>Malvaceae</taxon>
        <taxon>Malvoideae</taxon>
        <taxon>Gossypium</taxon>
    </lineage>
</organism>
<dbReference type="Proteomes" id="UP000323506">
    <property type="component" value="Chromosome D11"/>
</dbReference>
<dbReference type="GO" id="GO:0005524">
    <property type="term" value="F:ATP binding"/>
    <property type="evidence" value="ECO:0007669"/>
    <property type="project" value="InterPro"/>
</dbReference>
<evidence type="ECO:0000313" key="1">
    <source>
        <dbReference type="EMBL" id="TYG47122.1"/>
    </source>
</evidence>